<gene>
    <name evidence="4" type="ORF">TBIB3V08_LOCUS1012</name>
</gene>
<proteinExistence type="inferred from homology"/>
<evidence type="ECO:0000256" key="1">
    <source>
        <dbReference type="ARBA" id="ARBA00005823"/>
    </source>
</evidence>
<dbReference type="Gene3D" id="2.60.40.150">
    <property type="entry name" value="C2 domain"/>
    <property type="match status" value="1"/>
</dbReference>
<dbReference type="PANTHER" id="PTHR45999:SF4">
    <property type="entry name" value="UNC-13-4A, ISOFORM B"/>
    <property type="match status" value="1"/>
</dbReference>
<organism evidence="4">
    <name type="scientific">Timema bartmani</name>
    <dbReference type="NCBI Taxonomy" id="61472"/>
    <lineage>
        <taxon>Eukaryota</taxon>
        <taxon>Metazoa</taxon>
        <taxon>Ecdysozoa</taxon>
        <taxon>Arthropoda</taxon>
        <taxon>Hexapoda</taxon>
        <taxon>Insecta</taxon>
        <taxon>Pterygota</taxon>
        <taxon>Neoptera</taxon>
        <taxon>Polyneoptera</taxon>
        <taxon>Phasmatodea</taxon>
        <taxon>Timematodea</taxon>
        <taxon>Timematoidea</taxon>
        <taxon>Timematidae</taxon>
        <taxon>Timema</taxon>
    </lineage>
</organism>
<keyword evidence="2" id="KW-0268">Exocytosis</keyword>
<dbReference type="InterPro" id="IPR052095">
    <property type="entry name" value="UNC-13_domain"/>
</dbReference>
<name>A0A7R9ENK8_9NEOP</name>
<dbReference type="SMART" id="SM00239">
    <property type="entry name" value="C2"/>
    <property type="match status" value="1"/>
</dbReference>
<dbReference type="PROSITE" id="PS50004">
    <property type="entry name" value="C2"/>
    <property type="match status" value="1"/>
</dbReference>
<dbReference type="InterPro" id="IPR035892">
    <property type="entry name" value="C2_domain_sf"/>
</dbReference>
<dbReference type="InterPro" id="IPR000008">
    <property type="entry name" value="C2_dom"/>
</dbReference>
<dbReference type="GO" id="GO:0006887">
    <property type="term" value="P:exocytosis"/>
    <property type="evidence" value="ECO:0007669"/>
    <property type="project" value="UniProtKB-KW"/>
</dbReference>
<dbReference type="PANTHER" id="PTHR45999">
    <property type="entry name" value="UNC-13-4A, ISOFORM B"/>
    <property type="match status" value="1"/>
</dbReference>
<protein>
    <recommendedName>
        <fullName evidence="3">C2 domain-containing protein</fullName>
    </recommendedName>
</protein>
<evidence type="ECO:0000313" key="4">
    <source>
        <dbReference type="EMBL" id="CAD7438419.1"/>
    </source>
</evidence>
<dbReference type="Pfam" id="PF00168">
    <property type="entry name" value="C2"/>
    <property type="match status" value="1"/>
</dbReference>
<dbReference type="GO" id="GO:0099503">
    <property type="term" value="C:secretory vesicle"/>
    <property type="evidence" value="ECO:0007669"/>
    <property type="project" value="TreeGrafter"/>
</dbReference>
<reference evidence="4" key="1">
    <citation type="submission" date="2020-11" db="EMBL/GenBank/DDBJ databases">
        <authorList>
            <person name="Tran Van P."/>
        </authorList>
    </citation>
    <scope>NUCLEOTIDE SEQUENCE</scope>
</reference>
<comment type="similarity">
    <text evidence="1">Belongs to the unc-13 family.</text>
</comment>
<evidence type="ECO:0000256" key="2">
    <source>
        <dbReference type="ARBA" id="ARBA00022483"/>
    </source>
</evidence>
<dbReference type="PRINTS" id="PR00360">
    <property type="entry name" value="C2DOMAIN"/>
</dbReference>
<dbReference type="SUPFAM" id="SSF49562">
    <property type="entry name" value="C2 domain (Calcium/lipid-binding domain, CaLB)"/>
    <property type="match status" value="1"/>
</dbReference>
<dbReference type="CDD" id="cd04009">
    <property type="entry name" value="C2B_Munc13-like"/>
    <property type="match status" value="1"/>
</dbReference>
<dbReference type="AlphaFoldDB" id="A0A7R9ENK8"/>
<accession>A0A7R9ENK8</accession>
<feature type="domain" description="C2" evidence="3">
    <location>
        <begin position="46"/>
        <end position="178"/>
    </location>
</feature>
<dbReference type="EMBL" id="OD564458">
    <property type="protein sequence ID" value="CAD7438419.1"/>
    <property type="molecule type" value="Genomic_DNA"/>
</dbReference>
<evidence type="ECO:0000259" key="3">
    <source>
        <dbReference type="PROSITE" id="PS50004"/>
    </source>
</evidence>
<sequence length="224" mass="25630">MRLEPSSLVLFLATYWNVEQRLQYHKTDTERLVSLYYLQRLQDQANTESTEYGVLSVRAYFNHDSLCVEVLNARDVIPLDPNGFSDPFVIIELLPRKVFAHCAEQQTNVQKKTLNPMFDECFEFSVTLEQCRSEGAMILFTVMDHDVLTFNDFAGEAFLALGSIPGVADNNSSIDNFHGLKQVDLNLMHQKNKNHPILQTLETRVAEKVAQDFVKKQKQRVAAT</sequence>